<evidence type="ECO:0000259" key="4">
    <source>
        <dbReference type="Pfam" id="PF10447"/>
    </source>
</evidence>
<organism evidence="6">
    <name type="scientific">Lygus hesperus</name>
    <name type="common">Western plant bug</name>
    <dbReference type="NCBI Taxonomy" id="30085"/>
    <lineage>
        <taxon>Eukaryota</taxon>
        <taxon>Metazoa</taxon>
        <taxon>Ecdysozoa</taxon>
        <taxon>Arthropoda</taxon>
        <taxon>Hexapoda</taxon>
        <taxon>Insecta</taxon>
        <taxon>Pterygota</taxon>
        <taxon>Neoptera</taxon>
        <taxon>Paraneoptera</taxon>
        <taxon>Hemiptera</taxon>
        <taxon>Heteroptera</taxon>
        <taxon>Panheteroptera</taxon>
        <taxon>Cimicomorpha</taxon>
        <taxon>Miridae</taxon>
        <taxon>Mirini</taxon>
        <taxon>Lygus</taxon>
    </lineage>
</organism>
<keyword evidence="3" id="KW-0271">Exosome</keyword>
<evidence type="ECO:0000313" key="6">
    <source>
        <dbReference type="EMBL" id="JAG33745.1"/>
    </source>
</evidence>
<dbReference type="InterPro" id="IPR019495">
    <property type="entry name" value="EXOSC1_C"/>
</dbReference>
<reference evidence="8" key="4">
    <citation type="journal article" date="2016" name="Gigascience">
        <title>De novo construction of an expanded transcriptome assembly for the western tarnished plant bug, Lygus hesperus.</title>
        <authorList>
            <person name="Tassone E.E."/>
            <person name="Geib S.M."/>
            <person name="Hall B."/>
            <person name="Fabrick J.A."/>
            <person name="Brent C.S."/>
            <person name="Hull J.J."/>
        </authorList>
    </citation>
    <scope>NUCLEOTIDE SEQUENCE</scope>
</reference>
<name>A0A0A9YW12_LYGHE</name>
<dbReference type="GO" id="GO:0003723">
    <property type="term" value="F:RNA binding"/>
    <property type="evidence" value="ECO:0007669"/>
    <property type="project" value="InterPro"/>
</dbReference>
<evidence type="ECO:0000259" key="5">
    <source>
        <dbReference type="Pfam" id="PF14382"/>
    </source>
</evidence>
<dbReference type="PANTHER" id="PTHR12686:SF8">
    <property type="entry name" value="EXOSOME COMPLEX COMPONENT CSL4"/>
    <property type="match status" value="1"/>
</dbReference>
<evidence type="ECO:0000256" key="1">
    <source>
        <dbReference type="ARBA" id="ARBA00004604"/>
    </source>
</evidence>
<dbReference type="Pfam" id="PF14382">
    <property type="entry name" value="ECR1_N"/>
    <property type="match status" value="1"/>
</dbReference>
<dbReference type="InterPro" id="IPR025721">
    <property type="entry name" value="Exosome_cplx_N_dom"/>
</dbReference>
<dbReference type="EMBL" id="GDHC01005757">
    <property type="protein sequence ID" value="JAQ12872.1"/>
    <property type="molecule type" value="Transcribed_RNA"/>
</dbReference>
<sequence>MTSVLPKYCIPGQRLCASDDSHIPGAGAYERKGYIYSSVAGLVNPAVKEKAYVIGILTNKGQHTVPTPGDIVTAQITVITQRYVRCNIQCVRDTPLEKTLRGLIKKEDIRATNKDTIEIHKCFRPGDIVLARVLPIKELQSYQLSTAENELGVVIAQSEAGENLVPVSWTEMQCPKTYTKEPRKVAKVIPENA</sequence>
<proteinExistence type="predicted"/>
<comment type="subcellular location">
    <subcellularLocation>
        <location evidence="1">Nucleus</location>
        <location evidence="1">Nucleolus</location>
    </subcellularLocation>
</comment>
<dbReference type="SUPFAM" id="SSF50249">
    <property type="entry name" value="Nucleic acid-binding proteins"/>
    <property type="match status" value="1"/>
</dbReference>
<dbReference type="GO" id="GO:0005737">
    <property type="term" value="C:cytoplasm"/>
    <property type="evidence" value="ECO:0007669"/>
    <property type="project" value="TreeGrafter"/>
</dbReference>
<dbReference type="CDD" id="cd05791">
    <property type="entry name" value="S1_CSL4"/>
    <property type="match status" value="1"/>
</dbReference>
<protein>
    <submittedName>
        <fullName evidence="6">Exosome complex component CSL4</fullName>
    </submittedName>
</protein>
<dbReference type="InterPro" id="IPR012340">
    <property type="entry name" value="NA-bd_OB-fold"/>
</dbReference>
<keyword evidence="2" id="KW-0963">Cytoplasm</keyword>
<gene>
    <name evidence="6" type="primary">Exosc1</name>
    <name evidence="8" type="synonym">Exosc1_2</name>
    <name evidence="6" type="ORF">CM83_25772</name>
    <name evidence="8" type="ORF">g.37812</name>
</gene>
<dbReference type="FunFam" id="2.40.50.140:FF:000198">
    <property type="entry name" value="Exosome complex component CSL4"/>
    <property type="match status" value="1"/>
</dbReference>
<dbReference type="Gene3D" id="2.40.50.100">
    <property type="match status" value="1"/>
</dbReference>
<feature type="domain" description="Exosome complex component N-terminal" evidence="5">
    <location>
        <begin position="9"/>
        <end position="44"/>
    </location>
</feature>
<reference evidence="6" key="2">
    <citation type="submission" date="2014-07" db="EMBL/GenBank/DDBJ databases">
        <authorList>
            <person name="Hull J."/>
        </authorList>
    </citation>
    <scope>NUCLEOTIDE SEQUENCE</scope>
</reference>
<evidence type="ECO:0000313" key="7">
    <source>
        <dbReference type="EMBL" id="JAG59475.1"/>
    </source>
</evidence>
<dbReference type="EMBL" id="GBRD01006346">
    <property type="protein sequence ID" value="JAG59475.1"/>
    <property type="molecule type" value="Transcribed_RNA"/>
</dbReference>
<dbReference type="InterPro" id="IPR039771">
    <property type="entry name" value="Csl4"/>
</dbReference>
<dbReference type="GO" id="GO:0006396">
    <property type="term" value="P:RNA processing"/>
    <property type="evidence" value="ECO:0007669"/>
    <property type="project" value="InterPro"/>
</dbReference>
<evidence type="ECO:0000313" key="8">
    <source>
        <dbReference type="EMBL" id="JAQ12872.1"/>
    </source>
</evidence>
<dbReference type="EMBL" id="GBHO01009859">
    <property type="protein sequence ID" value="JAG33745.1"/>
    <property type="molecule type" value="Transcribed_RNA"/>
</dbReference>
<dbReference type="GO" id="GO:0000176">
    <property type="term" value="C:nuclear exosome (RNase complex)"/>
    <property type="evidence" value="ECO:0007669"/>
    <property type="project" value="TreeGrafter"/>
</dbReference>
<evidence type="ECO:0000256" key="3">
    <source>
        <dbReference type="ARBA" id="ARBA00022835"/>
    </source>
</evidence>
<reference evidence="7" key="3">
    <citation type="submission" date="2014-09" db="EMBL/GenBank/DDBJ databases">
        <authorList>
            <person name="Magalhaes I.L.F."/>
            <person name="Oliveira U."/>
            <person name="Santos F.R."/>
            <person name="Vidigal T.H.D.A."/>
            <person name="Brescovit A.D."/>
            <person name="Santos A.J."/>
        </authorList>
    </citation>
    <scope>NUCLEOTIDE SEQUENCE</scope>
</reference>
<dbReference type="AlphaFoldDB" id="A0A0A9YW12"/>
<evidence type="ECO:0000256" key="2">
    <source>
        <dbReference type="ARBA" id="ARBA00022490"/>
    </source>
</evidence>
<dbReference type="Gene3D" id="2.40.50.140">
    <property type="entry name" value="Nucleic acid-binding proteins"/>
    <property type="match status" value="1"/>
</dbReference>
<dbReference type="PANTHER" id="PTHR12686">
    <property type="entry name" value="3'-5' EXORIBONUCLEASE CSL4-RELATED"/>
    <property type="match status" value="1"/>
</dbReference>
<dbReference type="SUPFAM" id="SSF110324">
    <property type="entry name" value="Ribosomal L27 protein-like"/>
    <property type="match status" value="1"/>
</dbReference>
<reference evidence="6" key="1">
    <citation type="journal article" date="2014" name="PLoS ONE">
        <title>Transcriptome-Based Identification of ABC Transporters in the Western Tarnished Plant Bug Lygus hesperus.</title>
        <authorList>
            <person name="Hull J.J."/>
            <person name="Chaney K."/>
            <person name="Geib S.M."/>
            <person name="Fabrick J.A."/>
            <person name="Brent C.S."/>
            <person name="Walsh D."/>
            <person name="Lavine L.C."/>
        </authorList>
    </citation>
    <scope>NUCLEOTIDE SEQUENCE</scope>
</reference>
<accession>A0A0A9YW12</accession>
<dbReference type="Pfam" id="PF10447">
    <property type="entry name" value="EXOSC1"/>
    <property type="match status" value="1"/>
</dbReference>
<dbReference type="GO" id="GO:0005730">
    <property type="term" value="C:nucleolus"/>
    <property type="evidence" value="ECO:0007669"/>
    <property type="project" value="UniProtKB-SubCell"/>
</dbReference>
<feature type="domain" description="Exosome complex component CSL4 C-terminal" evidence="4">
    <location>
        <begin position="96"/>
        <end position="134"/>
    </location>
</feature>